<keyword evidence="1" id="KW-0472">Membrane</keyword>
<evidence type="ECO:0008006" key="5">
    <source>
        <dbReference type="Google" id="ProtNLM"/>
    </source>
</evidence>
<sequence length="131" mass="12860">MRVYYAVAAVLGLLHGLACALGAMGMGATADQADPMTTDEALGVAGVVFAVGVATIVGAALLLVGKKPTTMAIGLSASLVVSGYVALRWMGEIGGYQLPAIYAVLPVVALAAVAVGARTSVTAAPPVTSST</sequence>
<keyword evidence="4" id="KW-1185">Reference proteome</keyword>
<dbReference type="AlphaFoldDB" id="A0A4Q7V1G6"/>
<keyword evidence="1" id="KW-0812">Transmembrane</keyword>
<accession>A0A4Q7V1G6</accession>
<dbReference type="Proteomes" id="UP000291591">
    <property type="component" value="Unassembled WGS sequence"/>
</dbReference>
<dbReference type="RefSeq" id="WP_130291350.1">
    <property type="nucleotide sequence ID" value="NZ_SHKL01000001.1"/>
</dbReference>
<feature type="chain" id="PRO_5039420674" description="Integral membrane protein" evidence="2">
    <location>
        <begin position="21"/>
        <end position="131"/>
    </location>
</feature>
<protein>
    <recommendedName>
        <fullName evidence="5">Integral membrane protein</fullName>
    </recommendedName>
</protein>
<feature type="transmembrane region" description="Helical" evidence="1">
    <location>
        <begin position="96"/>
        <end position="117"/>
    </location>
</feature>
<feature type="transmembrane region" description="Helical" evidence="1">
    <location>
        <begin position="71"/>
        <end position="90"/>
    </location>
</feature>
<dbReference type="EMBL" id="SHKL01000001">
    <property type="protein sequence ID" value="RZT87161.1"/>
    <property type="molecule type" value="Genomic_DNA"/>
</dbReference>
<proteinExistence type="predicted"/>
<evidence type="ECO:0000256" key="1">
    <source>
        <dbReference type="SAM" id="Phobius"/>
    </source>
</evidence>
<gene>
    <name evidence="3" type="ORF">EV383_4069</name>
</gene>
<name>A0A4Q7V1G6_PSEST</name>
<keyword evidence="2" id="KW-0732">Signal</keyword>
<comment type="caution">
    <text evidence="3">The sequence shown here is derived from an EMBL/GenBank/DDBJ whole genome shotgun (WGS) entry which is preliminary data.</text>
</comment>
<organism evidence="3 4">
    <name type="scientific">Pseudonocardia sediminis</name>
    <dbReference type="NCBI Taxonomy" id="1397368"/>
    <lineage>
        <taxon>Bacteria</taxon>
        <taxon>Bacillati</taxon>
        <taxon>Actinomycetota</taxon>
        <taxon>Actinomycetes</taxon>
        <taxon>Pseudonocardiales</taxon>
        <taxon>Pseudonocardiaceae</taxon>
        <taxon>Pseudonocardia</taxon>
    </lineage>
</organism>
<feature type="signal peptide" evidence="2">
    <location>
        <begin position="1"/>
        <end position="20"/>
    </location>
</feature>
<keyword evidence="1" id="KW-1133">Transmembrane helix</keyword>
<evidence type="ECO:0000313" key="4">
    <source>
        <dbReference type="Proteomes" id="UP000291591"/>
    </source>
</evidence>
<evidence type="ECO:0000313" key="3">
    <source>
        <dbReference type="EMBL" id="RZT87161.1"/>
    </source>
</evidence>
<reference evidence="3 4" key="1">
    <citation type="submission" date="2019-02" db="EMBL/GenBank/DDBJ databases">
        <title>Sequencing the genomes of 1000 actinobacteria strains.</title>
        <authorList>
            <person name="Klenk H.-P."/>
        </authorList>
    </citation>
    <scope>NUCLEOTIDE SEQUENCE [LARGE SCALE GENOMIC DNA]</scope>
    <source>
        <strain evidence="3 4">DSM 45779</strain>
    </source>
</reference>
<feature type="transmembrane region" description="Helical" evidence="1">
    <location>
        <begin position="43"/>
        <end position="64"/>
    </location>
</feature>
<evidence type="ECO:0000256" key="2">
    <source>
        <dbReference type="SAM" id="SignalP"/>
    </source>
</evidence>